<dbReference type="Pfam" id="PF09995">
    <property type="entry name" value="MPAB_Lcp_cat"/>
    <property type="match status" value="1"/>
</dbReference>
<evidence type="ECO:0000313" key="3">
    <source>
        <dbReference type="Proteomes" id="UP001108027"/>
    </source>
</evidence>
<dbReference type="GO" id="GO:0016491">
    <property type="term" value="F:oxidoreductase activity"/>
    <property type="evidence" value="ECO:0007669"/>
    <property type="project" value="InterPro"/>
</dbReference>
<dbReference type="Proteomes" id="UP001108027">
    <property type="component" value="Unassembled WGS sequence"/>
</dbReference>
<dbReference type="PANTHER" id="PTHR37539">
    <property type="entry name" value="SECRETED PROTEIN-RELATED"/>
    <property type="match status" value="1"/>
</dbReference>
<sequence>MATPAELARHRAGPRTPTEHIWFDRYAPHRLQAWRRVQDPLADRCLADIPFQRPAGLLDEVERRAAARGGVYRDFLDHCFTVPGWVDFEAMELGRRMYRRHGALQGLVLMCSSLVEGYAHNKPSQVLVATGRLQKDVSRRIYETGQMLHNIAAPEGLRPGGLGHRTLMEVRLLHAAVRRFLAERGDWDEARYDLPINQEDMAGTVLEFDYMVVRGLKRLGLYISAEEHRAMHYFWRYAGYLLGVDEALLTSTVEEQEVLALQLTAHLYEPTPDSEALAKALLRDMANKPPFHLPYDVLLAFSRFLIGDAVADDLRLHSKVSSAAAVRLVRATLSAASLGQRLLPETAKRRLEDFNHGLGRRTLKVGLGGDPARWGFKALG</sequence>
<name>A0A9Q3URY1_9GAMM</name>
<evidence type="ECO:0000313" key="2">
    <source>
        <dbReference type="EMBL" id="MCC4309943.1"/>
    </source>
</evidence>
<dbReference type="InterPro" id="IPR018713">
    <property type="entry name" value="MPAB/Lcp_cat_dom"/>
</dbReference>
<proteinExistence type="predicted"/>
<dbReference type="RefSeq" id="WP_228234634.1">
    <property type="nucleotide sequence ID" value="NZ_JAJGNA010000025.1"/>
</dbReference>
<gene>
    <name evidence="2" type="ORF">LL252_15320</name>
</gene>
<accession>A0A9Q3URY1</accession>
<comment type="caution">
    <text evidence="2">The sequence shown here is derived from an EMBL/GenBank/DDBJ whole genome shotgun (WGS) entry which is preliminary data.</text>
</comment>
<keyword evidence="3" id="KW-1185">Reference proteome</keyword>
<reference evidence="2" key="1">
    <citation type="submission" date="2021-10" db="EMBL/GenBank/DDBJ databases">
        <title>The diversity and Nitrogen Metabolism of Culturable Nitrate-Utilizing Bacteria Within the Oxygen Minimum Zone of the Changjiang (Yangtze River)Estuary.</title>
        <authorList>
            <person name="Zhang D."/>
            <person name="Zheng J."/>
            <person name="Liu S."/>
            <person name="He W."/>
        </authorList>
    </citation>
    <scope>NUCLEOTIDE SEQUENCE</scope>
    <source>
        <strain evidence="2">FXH-223</strain>
    </source>
</reference>
<dbReference type="EMBL" id="JAJGNA010000025">
    <property type="protein sequence ID" value="MCC4309943.1"/>
    <property type="molecule type" value="Genomic_DNA"/>
</dbReference>
<protein>
    <submittedName>
        <fullName evidence="2">DUF2236 domain-containing protein</fullName>
    </submittedName>
</protein>
<dbReference type="AlphaFoldDB" id="A0A9Q3URY1"/>
<organism evidence="2 3">
    <name type="scientific">Alloalcanivorax marinus</name>
    <dbReference type="NCBI Taxonomy" id="1177169"/>
    <lineage>
        <taxon>Bacteria</taxon>
        <taxon>Pseudomonadati</taxon>
        <taxon>Pseudomonadota</taxon>
        <taxon>Gammaproteobacteria</taxon>
        <taxon>Oceanospirillales</taxon>
        <taxon>Alcanivoracaceae</taxon>
        <taxon>Alloalcanivorax</taxon>
    </lineage>
</organism>
<feature type="domain" description="ER-bound oxygenase mpaB/mpaB'/Rubber oxygenase catalytic" evidence="1">
    <location>
        <begin position="107"/>
        <end position="333"/>
    </location>
</feature>
<dbReference type="InterPro" id="IPR037473">
    <property type="entry name" value="Lcp-like"/>
</dbReference>
<dbReference type="PANTHER" id="PTHR37539:SF1">
    <property type="entry name" value="ER-BOUND OXYGENASE MPAB_MPAB'_RUBBER OXYGENASE CATALYTIC DOMAIN-CONTAINING PROTEIN"/>
    <property type="match status" value="1"/>
</dbReference>
<evidence type="ECO:0000259" key="1">
    <source>
        <dbReference type="Pfam" id="PF09995"/>
    </source>
</evidence>